<dbReference type="EMBL" id="PKSG01000330">
    <property type="protein sequence ID" value="POR36353.1"/>
    <property type="molecule type" value="Genomic_DNA"/>
</dbReference>
<name>A0A2S4L1N1_9HYPO</name>
<evidence type="ECO:0000256" key="1">
    <source>
        <dbReference type="SAM" id="MobiDB-lite"/>
    </source>
</evidence>
<feature type="compositionally biased region" description="Low complexity" evidence="1">
    <location>
        <begin position="40"/>
        <end position="53"/>
    </location>
</feature>
<proteinExistence type="predicted"/>
<keyword evidence="3" id="KW-1185">Reference proteome</keyword>
<feature type="region of interest" description="Disordered" evidence="1">
    <location>
        <begin position="36"/>
        <end position="75"/>
    </location>
</feature>
<evidence type="ECO:0000313" key="3">
    <source>
        <dbReference type="Proteomes" id="UP000237481"/>
    </source>
</evidence>
<accession>A0A2S4L1N1</accession>
<reference evidence="2 3" key="1">
    <citation type="submission" date="2018-01" db="EMBL/GenBank/DDBJ databases">
        <title>Harnessing the power of phylogenomics to disentangle the directionality and signatures of interkingdom host jumping in the parasitic fungal genus Tolypocladium.</title>
        <authorList>
            <person name="Quandt C.A."/>
            <person name="Patterson W."/>
            <person name="Spatafora J.W."/>
        </authorList>
    </citation>
    <scope>NUCLEOTIDE SEQUENCE [LARGE SCALE GENOMIC DNA]</scope>
    <source>
        <strain evidence="2 3">NRBC 100945</strain>
    </source>
</reference>
<protein>
    <submittedName>
        <fullName evidence="2">Uncharacterized protein</fullName>
    </submittedName>
</protein>
<gene>
    <name evidence="2" type="ORF">TPAR_09162</name>
</gene>
<dbReference type="Proteomes" id="UP000237481">
    <property type="component" value="Unassembled WGS sequence"/>
</dbReference>
<sequence>MATPAADVPSARAECDHGAEYPATCSYPPMSTTIPLPVASVSRDSSPGSRESSANAFSDGAAPGTLGGLADQSGPRRAGTAGACQACFVDGTSVAHRRLLMGDFFAYHGTNHAGTVASIFRRGREAACEAIHKKGAASVSQEAFDFVAHQRAWAVCFENYNPQPDFPWWDASKKLKNGPDAPRPEVYETWLAGMRAGSGDQQGGQIAGRAPGPGAPRVNAPAQVAQQIQANSHDHRVYVFMAPAGGPRDRSQRVRNTRLVEGGGPSASLYDRLTQRMASRTPWGFMSVDFPFGFVG</sequence>
<dbReference type="AlphaFoldDB" id="A0A2S4L1N1"/>
<evidence type="ECO:0000313" key="2">
    <source>
        <dbReference type="EMBL" id="POR36353.1"/>
    </source>
</evidence>
<comment type="caution">
    <text evidence="2">The sequence shown here is derived from an EMBL/GenBank/DDBJ whole genome shotgun (WGS) entry which is preliminary data.</text>
</comment>
<organism evidence="2 3">
    <name type="scientific">Tolypocladium paradoxum</name>
    <dbReference type="NCBI Taxonomy" id="94208"/>
    <lineage>
        <taxon>Eukaryota</taxon>
        <taxon>Fungi</taxon>
        <taxon>Dikarya</taxon>
        <taxon>Ascomycota</taxon>
        <taxon>Pezizomycotina</taxon>
        <taxon>Sordariomycetes</taxon>
        <taxon>Hypocreomycetidae</taxon>
        <taxon>Hypocreales</taxon>
        <taxon>Ophiocordycipitaceae</taxon>
        <taxon>Tolypocladium</taxon>
    </lineage>
</organism>